<dbReference type="EC" id="2.1.1.195" evidence="5"/>
<evidence type="ECO:0000256" key="3">
    <source>
        <dbReference type="ARBA" id="ARBA00022679"/>
    </source>
</evidence>
<keyword evidence="1" id="KW-0169">Cobalamin biosynthesis</keyword>
<evidence type="ECO:0000256" key="4">
    <source>
        <dbReference type="ARBA" id="ARBA00022691"/>
    </source>
</evidence>
<gene>
    <name evidence="5" type="primary">cbiD_11</name>
    <name evidence="5" type="ORF">SDC9_94970</name>
</gene>
<dbReference type="GO" id="GO:0032259">
    <property type="term" value="P:methylation"/>
    <property type="evidence" value="ECO:0007669"/>
    <property type="project" value="UniProtKB-KW"/>
</dbReference>
<dbReference type="Gene3D" id="3.30.2110.10">
    <property type="entry name" value="CbiD-like"/>
    <property type="match status" value="1"/>
</dbReference>
<keyword evidence="2 5" id="KW-0489">Methyltransferase</keyword>
<reference evidence="5" key="1">
    <citation type="submission" date="2019-08" db="EMBL/GenBank/DDBJ databases">
        <authorList>
            <person name="Kucharzyk K."/>
            <person name="Murdoch R.W."/>
            <person name="Higgins S."/>
            <person name="Loffler F."/>
        </authorList>
    </citation>
    <scope>NUCLEOTIDE SEQUENCE</scope>
</reference>
<comment type="caution">
    <text evidence="5">The sequence shown here is derived from an EMBL/GenBank/DDBJ whole genome shotgun (WGS) entry which is preliminary data.</text>
</comment>
<dbReference type="AlphaFoldDB" id="A0A645A5M2"/>
<sequence length="406" mass="43813">MKMAVTLQRLLSRVLSKAVCKMEIIKNQKTLRCGITSGSCAAAAAKAAAEVLLLGKACEFINIDTPKGVKLKIPVSIAENDESYVRCFVVKDSGDDPDVTNGCKIYAEVSIIVGRIENTFFEVPNLFLIGGEGIGTVTKIGLEQKVGMSAINKVPRKMIFDAVKSVCDITDYMGNLLIKIEVPNGKELAERTFNSQLGIEGGISILGTSGILEPMSEKAIVDTIETQIKQIRAEGIKGLIVVPGNYGMTYANALGFDAGNAVKSSNYIGETLDFAVSYGIEKLLIVGNIGKLIKLAAGIMNTHSKTADARAEIMAVHAVLSGGTAETVAKIMKCVNTEEMLDLLDSLNIMEKTLESICIKIQEHLDYRVHNKVLCGAVLFSEKYGMIGKTPRADELCGYFRKVDKE</sequence>
<dbReference type="HAMAP" id="MF_00787">
    <property type="entry name" value="CbiD"/>
    <property type="match status" value="1"/>
</dbReference>
<dbReference type="NCBIfam" id="TIGR00312">
    <property type="entry name" value="cbiD"/>
    <property type="match status" value="1"/>
</dbReference>
<name>A0A645A5M2_9ZZZZ</name>
<protein>
    <submittedName>
        <fullName evidence="5">Cobalt-precorrin-5B C(1)-methyltransferase</fullName>
        <ecNumber evidence="5">2.1.1.195</ecNumber>
    </submittedName>
</protein>
<evidence type="ECO:0000256" key="2">
    <source>
        <dbReference type="ARBA" id="ARBA00022603"/>
    </source>
</evidence>
<evidence type="ECO:0000256" key="1">
    <source>
        <dbReference type="ARBA" id="ARBA00022573"/>
    </source>
</evidence>
<dbReference type="EMBL" id="VSSQ01012016">
    <property type="protein sequence ID" value="MPM48246.1"/>
    <property type="molecule type" value="Genomic_DNA"/>
</dbReference>
<proteinExistence type="inferred from homology"/>
<dbReference type="Pfam" id="PF01888">
    <property type="entry name" value="CbiD"/>
    <property type="match status" value="1"/>
</dbReference>
<dbReference type="InterPro" id="IPR002748">
    <property type="entry name" value="CbiD"/>
</dbReference>
<dbReference type="PIRSF" id="PIRSF026782">
    <property type="entry name" value="CbiD"/>
    <property type="match status" value="1"/>
</dbReference>
<evidence type="ECO:0000313" key="5">
    <source>
        <dbReference type="EMBL" id="MPM48246.1"/>
    </source>
</evidence>
<dbReference type="PANTHER" id="PTHR35863:SF1">
    <property type="entry name" value="COBALT-PRECORRIN-5B C(1)-METHYLTRANSFERASE"/>
    <property type="match status" value="1"/>
</dbReference>
<dbReference type="GO" id="GO:0009236">
    <property type="term" value="P:cobalamin biosynthetic process"/>
    <property type="evidence" value="ECO:0007669"/>
    <property type="project" value="UniProtKB-KW"/>
</dbReference>
<keyword evidence="3 5" id="KW-0808">Transferase</keyword>
<dbReference type="PANTHER" id="PTHR35863">
    <property type="entry name" value="COBALT-PRECORRIN-5B C(1)-METHYLTRANSFERASE"/>
    <property type="match status" value="1"/>
</dbReference>
<keyword evidence="4" id="KW-0949">S-adenosyl-L-methionine</keyword>
<dbReference type="SUPFAM" id="SSF111342">
    <property type="entry name" value="CbiD-like"/>
    <property type="match status" value="1"/>
</dbReference>
<organism evidence="5">
    <name type="scientific">bioreactor metagenome</name>
    <dbReference type="NCBI Taxonomy" id="1076179"/>
    <lineage>
        <taxon>unclassified sequences</taxon>
        <taxon>metagenomes</taxon>
        <taxon>ecological metagenomes</taxon>
    </lineage>
</organism>
<dbReference type="GO" id="GO:0008168">
    <property type="term" value="F:methyltransferase activity"/>
    <property type="evidence" value="ECO:0007669"/>
    <property type="project" value="UniProtKB-KW"/>
</dbReference>
<dbReference type="InterPro" id="IPR036074">
    <property type="entry name" value="CbiD_sf"/>
</dbReference>
<accession>A0A645A5M2</accession>